<name>Q1R1L0_CHRI1</name>
<dbReference type="Proteomes" id="UP000000239">
    <property type="component" value="Chromosome"/>
</dbReference>
<dbReference type="PROSITE" id="PS50111">
    <property type="entry name" value="CHEMOTAXIS_TRANSDUC_2"/>
    <property type="match status" value="1"/>
</dbReference>
<comment type="subcellular location">
    <subcellularLocation>
        <location evidence="1">Membrane</location>
    </subcellularLocation>
</comment>
<dbReference type="GO" id="GO:0006935">
    <property type="term" value="P:chemotaxis"/>
    <property type="evidence" value="ECO:0007669"/>
    <property type="project" value="InterPro"/>
</dbReference>
<proteinExistence type="inferred from homology"/>
<dbReference type="GO" id="GO:0005886">
    <property type="term" value="C:plasma membrane"/>
    <property type="evidence" value="ECO:0007669"/>
    <property type="project" value="TreeGrafter"/>
</dbReference>
<keyword evidence="7" id="KW-1133">Transmembrane helix</keyword>
<dbReference type="FunFam" id="1.10.287.950:FF:000001">
    <property type="entry name" value="Methyl-accepting chemotaxis sensory transducer"/>
    <property type="match status" value="1"/>
</dbReference>
<dbReference type="PANTHER" id="PTHR43531:SF14">
    <property type="entry name" value="METHYL-ACCEPTING CHEMOTAXIS PROTEIN I-RELATED"/>
    <property type="match status" value="1"/>
</dbReference>
<evidence type="ECO:0000256" key="3">
    <source>
        <dbReference type="ARBA" id="ARBA00023224"/>
    </source>
</evidence>
<dbReference type="STRING" id="290398.Csal_0033"/>
<feature type="compositionally biased region" description="Polar residues" evidence="6">
    <location>
        <begin position="312"/>
        <end position="326"/>
    </location>
</feature>
<dbReference type="PRINTS" id="PR00260">
    <property type="entry name" value="CHEMTRNSDUCR"/>
</dbReference>
<feature type="domain" description="Methyl-accepting transducer" evidence="8">
    <location>
        <begin position="295"/>
        <end position="524"/>
    </location>
</feature>
<dbReference type="InterPro" id="IPR051310">
    <property type="entry name" value="MCP_chemotaxis"/>
</dbReference>
<dbReference type="InterPro" id="IPR024478">
    <property type="entry name" value="HlyB_4HB_MCP"/>
</dbReference>
<dbReference type="KEGG" id="csa:Csal_0033"/>
<keyword evidence="10" id="KW-1185">Reference proteome</keyword>
<dbReference type="Pfam" id="PF12729">
    <property type="entry name" value="4HB_MCP_1"/>
    <property type="match status" value="1"/>
</dbReference>
<evidence type="ECO:0000313" key="9">
    <source>
        <dbReference type="EMBL" id="ABE57398.1"/>
    </source>
</evidence>
<dbReference type="EMBL" id="CP000285">
    <property type="protein sequence ID" value="ABE57398.1"/>
    <property type="molecule type" value="Genomic_DNA"/>
</dbReference>
<dbReference type="Gene3D" id="1.10.287.950">
    <property type="entry name" value="Methyl-accepting chemotaxis protein"/>
    <property type="match status" value="1"/>
</dbReference>
<sequence length="593" mass="64087">MHMPPSNRRERNNIVKNLFSWLRGTTIRARMTAGFASVLLLMIILTAEGVREVNLIDHSMKVINDVNSVKQQYAVDFRGSVHDRAIAVRDAVLVDDEADLAPILADIRRLEGDYREAATGMREIFSESNVTAEERNALAAIQEIQATTMPLIEEVLERRQAGDIAGAEQLLLDEAAPAFSTWLDDINTFITLQEELNAAETGFARNIAENFQITMILLCLGALVIGGLVATLLTRLLLREFGAEPYEVKAFAEAVGNGDLTRQVSLKPQYRNSIMAAQVAMAERLKKTVWEVRGSAESVATNSEQIAEGNNDLASRTEQQASSLAETASAMEELGSTVQHNADNAAEARKQAANASSIAEEGGEVVTQVVQTMRDIDASSNEVADIITMIDGIAFQTNILALNASVEAARAGEHGRGFAVVAQEVRELASRSAASAKEINTLITANRKRVEQGTELATRAGKTTEDVVASVKRVTELMEEISNATAEQSDGVQQAGEAVAQMDQVTQQNAALVEQSASASNNLKARAHKLMELMSAFELGTASAQDARHSAQQSWAATGGAQQQASTSAPAPRLASTRHTARHTTEEEEWETF</sequence>
<keyword evidence="7" id="KW-0472">Membrane</keyword>
<dbReference type="CDD" id="cd11386">
    <property type="entry name" value="MCP_signal"/>
    <property type="match status" value="1"/>
</dbReference>
<dbReference type="PANTHER" id="PTHR43531">
    <property type="entry name" value="PROTEIN ICFG"/>
    <property type="match status" value="1"/>
</dbReference>
<feature type="region of interest" description="Disordered" evidence="6">
    <location>
        <begin position="548"/>
        <end position="593"/>
    </location>
</feature>
<evidence type="ECO:0000256" key="7">
    <source>
        <dbReference type="SAM" id="Phobius"/>
    </source>
</evidence>
<evidence type="ECO:0000256" key="4">
    <source>
        <dbReference type="ARBA" id="ARBA00029447"/>
    </source>
</evidence>
<dbReference type="SUPFAM" id="SSF58104">
    <property type="entry name" value="Methyl-accepting chemotaxis protein (MCP) signaling domain"/>
    <property type="match status" value="1"/>
</dbReference>
<evidence type="ECO:0000256" key="2">
    <source>
        <dbReference type="ARBA" id="ARBA00022481"/>
    </source>
</evidence>
<dbReference type="SMART" id="SM00283">
    <property type="entry name" value="MA"/>
    <property type="match status" value="1"/>
</dbReference>
<accession>Q1R1L0</accession>
<keyword evidence="7" id="KW-0812">Transmembrane</keyword>
<evidence type="ECO:0000256" key="5">
    <source>
        <dbReference type="PROSITE-ProRule" id="PRU00284"/>
    </source>
</evidence>
<dbReference type="Pfam" id="PF00015">
    <property type="entry name" value="MCPsignal"/>
    <property type="match status" value="1"/>
</dbReference>
<evidence type="ECO:0000256" key="6">
    <source>
        <dbReference type="SAM" id="MobiDB-lite"/>
    </source>
</evidence>
<reference evidence="9 10" key="1">
    <citation type="journal article" date="2011" name="Stand. Genomic Sci.">
        <title>Complete genome sequence of the halophilic and highly halotolerant Chromohalobacter salexigens type strain (1H11(T)).</title>
        <authorList>
            <person name="Copeland A."/>
            <person name="O'Connor K."/>
            <person name="Lucas S."/>
            <person name="Lapidus A."/>
            <person name="Berry K.W."/>
            <person name="Detter J.C."/>
            <person name="Del Rio T.G."/>
            <person name="Hammon N."/>
            <person name="Dalin E."/>
            <person name="Tice H."/>
            <person name="Pitluck S."/>
            <person name="Bruce D."/>
            <person name="Goodwin L."/>
            <person name="Han C."/>
            <person name="Tapia R."/>
            <person name="Saunders E."/>
            <person name="Schmutz J."/>
            <person name="Brettin T."/>
            <person name="Larimer F."/>
            <person name="Land M."/>
            <person name="Hauser L."/>
            <person name="Vargas C."/>
            <person name="Nieto J.J."/>
            <person name="Kyrpides N.C."/>
            <person name="Ivanova N."/>
            <person name="Goker M."/>
            <person name="Klenk H.P."/>
            <person name="Csonka L.N."/>
            <person name="Woyke T."/>
        </authorList>
    </citation>
    <scope>NUCLEOTIDE SEQUENCE [LARGE SCALE GENOMIC DNA]</scope>
    <source>
        <strain evidence="10">ATCC BAA-138 / DSM 3043 / CIP 106854 / NCIMB 13768 / 1H11</strain>
    </source>
</reference>
<keyword evidence="3 5" id="KW-0807">Transducer</keyword>
<feature type="transmembrane region" description="Helical" evidence="7">
    <location>
        <begin position="215"/>
        <end position="238"/>
    </location>
</feature>
<dbReference type="eggNOG" id="COG0840">
    <property type="taxonomic scope" value="Bacteria"/>
</dbReference>
<keyword evidence="2" id="KW-0488">Methylation</keyword>
<dbReference type="InterPro" id="IPR047347">
    <property type="entry name" value="YvaQ-like_sensor"/>
</dbReference>
<feature type="region of interest" description="Disordered" evidence="6">
    <location>
        <begin position="300"/>
        <end position="328"/>
    </location>
</feature>
<evidence type="ECO:0000313" key="10">
    <source>
        <dbReference type="Proteomes" id="UP000000239"/>
    </source>
</evidence>
<feature type="compositionally biased region" description="Low complexity" evidence="6">
    <location>
        <begin position="550"/>
        <end position="572"/>
    </location>
</feature>
<comment type="similarity">
    <text evidence="4">Belongs to the methyl-accepting chemotaxis (MCP) protein family.</text>
</comment>
<dbReference type="HOGENOM" id="CLU_000445_107_16_6"/>
<evidence type="ECO:0000259" key="8">
    <source>
        <dbReference type="PROSITE" id="PS50111"/>
    </source>
</evidence>
<organism evidence="9 10">
    <name type="scientific">Chromohalobacter israelensis (strain ATCC BAA-138 / DSM 3043 / CIP 106854 / NCIMB 13768 / 1H11)</name>
    <name type="common">Chromohalobacter salexigens</name>
    <dbReference type="NCBI Taxonomy" id="290398"/>
    <lineage>
        <taxon>Bacteria</taxon>
        <taxon>Pseudomonadati</taxon>
        <taxon>Pseudomonadota</taxon>
        <taxon>Gammaproteobacteria</taxon>
        <taxon>Oceanospirillales</taxon>
        <taxon>Halomonadaceae</taxon>
        <taxon>Chromohalobacter</taxon>
    </lineage>
</organism>
<protein>
    <submittedName>
        <fullName evidence="9">Methyl-accepting chemotaxis sensory transducer</fullName>
    </submittedName>
</protein>
<gene>
    <name evidence="9" type="ordered locus">Csal_0033</name>
</gene>
<dbReference type="AlphaFoldDB" id="Q1R1L0"/>
<evidence type="ECO:0000256" key="1">
    <source>
        <dbReference type="ARBA" id="ARBA00004370"/>
    </source>
</evidence>
<dbReference type="CDD" id="cd19411">
    <property type="entry name" value="MCP2201-like_sensor"/>
    <property type="match status" value="1"/>
</dbReference>
<dbReference type="GO" id="GO:0004888">
    <property type="term" value="F:transmembrane signaling receptor activity"/>
    <property type="evidence" value="ECO:0007669"/>
    <property type="project" value="InterPro"/>
</dbReference>
<dbReference type="GO" id="GO:0007165">
    <property type="term" value="P:signal transduction"/>
    <property type="evidence" value="ECO:0007669"/>
    <property type="project" value="UniProtKB-KW"/>
</dbReference>
<dbReference type="InterPro" id="IPR004089">
    <property type="entry name" value="MCPsignal_dom"/>
</dbReference>
<dbReference type="InterPro" id="IPR004090">
    <property type="entry name" value="Chemotax_Me-accpt_rcpt"/>
</dbReference>